<comment type="caution">
    <text evidence="9">The sequence shown here is derived from an EMBL/GenBank/DDBJ whole genome shotgun (WGS) entry which is preliminary data.</text>
</comment>
<organism evidence="9 10">
    <name type="scientific">Capsicum baccatum</name>
    <name type="common">Peruvian pepper</name>
    <dbReference type="NCBI Taxonomy" id="33114"/>
    <lineage>
        <taxon>Eukaryota</taxon>
        <taxon>Viridiplantae</taxon>
        <taxon>Streptophyta</taxon>
        <taxon>Embryophyta</taxon>
        <taxon>Tracheophyta</taxon>
        <taxon>Spermatophyta</taxon>
        <taxon>Magnoliopsida</taxon>
        <taxon>eudicotyledons</taxon>
        <taxon>Gunneridae</taxon>
        <taxon>Pentapetalae</taxon>
        <taxon>asterids</taxon>
        <taxon>lamiids</taxon>
        <taxon>Solanales</taxon>
        <taxon>Solanaceae</taxon>
        <taxon>Solanoideae</taxon>
        <taxon>Capsiceae</taxon>
        <taxon>Capsicum</taxon>
    </lineage>
</organism>
<keyword evidence="10" id="KW-1185">Reference proteome</keyword>
<evidence type="ECO:0000256" key="3">
    <source>
        <dbReference type="ARBA" id="ARBA00022723"/>
    </source>
</evidence>
<comment type="similarity">
    <text evidence="2">Belongs to the RBR family. Ariadne subfamily.</text>
</comment>
<reference evidence="10" key="2">
    <citation type="journal article" date="2017" name="J. Anim. Genet.">
        <title>Multiple reference genome sequences of hot pepper reveal the massive evolution of plant disease resistance genes by retroduplication.</title>
        <authorList>
            <person name="Kim S."/>
            <person name="Park J."/>
            <person name="Yeom S.-I."/>
            <person name="Kim Y.-M."/>
            <person name="Seo E."/>
            <person name="Kim K.-T."/>
            <person name="Kim M.-S."/>
            <person name="Lee J.M."/>
            <person name="Cheong K."/>
            <person name="Shin H.-S."/>
            <person name="Kim S.-B."/>
            <person name="Han K."/>
            <person name="Lee J."/>
            <person name="Park M."/>
            <person name="Lee H.-A."/>
            <person name="Lee H.-Y."/>
            <person name="Lee Y."/>
            <person name="Oh S."/>
            <person name="Lee J.H."/>
            <person name="Choi E."/>
            <person name="Choi E."/>
            <person name="Lee S.E."/>
            <person name="Jeon J."/>
            <person name="Kim H."/>
            <person name="Choi G."/>
            <person name="Song H."/>
            <person name="Lee J."/>
            <person name="Lee S.-C."/>
            <person name="Kwon J.-K."/>
            <person name="Lee H.-Y."/>
            <person name="Koo N."/>
            <person name="Hong Y."/>
            <person name="Kim R.W."/>
            <person name="Kang W.-H."/>
            <person name="Huh J.H."/>
            <person name="Kang B.-C."/>
            <person name="Yang T.-J."/>
            <person name="Lee Y.-H."/>
            <person name="Bennetzen J.L."/>
            <person name="Choi D."/>
        </authorList>
    </citation>
    <scope>NUCLEOTIDE SEQUENCE [LARGE SCALE GENOMIC DNA]</scope>
    <source>
        <strain evidence="10">cv. PBC81</strain>
    </source>
</reference>
<dbReference type="InterPro" id="IPR031127">
    <property type="entry name" value="E3_UB_ligase_RBR"/>
</dbReference>
<feature type="region of interest" description="Disordered" evidence="7">
    <location>
        <begin position="1"/>
        <end position="20"/>
    </location>
</feature>
<evidence type="ECO:0000256" key="2">
    <source>
        <dbReference type="ARBA" id="ARBA00005884"/>
    </source>
</evidence>
<dbReference type="GO" id="GO:0016567">
    <property type="term" value="P:protein ubiquitination"/>
    <property type="evidence" value="ECO:0007669"/>
    <property type="project" value="InterPro"/>
</dbReference>
<proteinExistence type="inferred from homology"/>
<dbReference type="STRING" id="33114.A0A2G2WGN7"/>
<protein>
    <recommendedName>
        <fullName evidence="8">RING-type domain-containing protein</fullName>
    </recommendedName>
</protein>
<dbReference type="SUPFAM" id="SSF57850">
    <property type="entry name" value="RING/U-box"/>
    <property type="match status" value="1"/>
</dbReference>
<reference evidence="9 10" key="1">
    <citation type="journal article" date="2017" name="Genome Biol.">
        <title>New reference genome sequences of hot pepper reveal the massive evolution of plant disease-resistance genes by retroduplication.</title>
        <authorList>
            <person name="Kim S."/>
            <person name="Park J."/>
            <person name="Yeom S.I."/>
            <person name="Kim Y.M."/>
            <person name="Seo E."/>
            <person name="Kim K.T."/>
            <person name="Kim M.S."/>
            <person name="Lee J.M."/>
            <person name="Cheong K."/>
            <person name="Shin H.S."/>
            <person name="Kim S.B."/>
            <person name="Han K."/>
            <person name="Lee J."/>
            <person name="Park M."/>
            <person name="Lee H.A."/>
            <person name="Lee H.Y."/>
            <person name="Lee Y."/>
            <person name="Oh S."/>
            <person name="Lee J.H."/>
            <person name="Choi E."/>
            <person name="Choi E."/>
            <person name="Lee S.E."/>
            <person name="Jeon J."/>
            <person name="Kim H."/>
            <person name="Choi G."/>
            <person name="Song H."/>
            <person name="Lee J."/>
            <person name="Lee S.C."/>
            <person name="Kwon J.K."/>
            <person name="Lee H.Y."/>
            <person name="Koo N."/>
            <person name="Hong Y."/>
            <person name="Kim R.W."/>
            <person name="Kang W.H."/>
            <person name="Huh J.H."/>
            <person name="Kang B.C."/>
            <person name="Yang T.J."/>
            <person name="Lee Y.H."/>
            <person name="Bennetzen J.L."/>
            <person name="Choi D."/>
        </authorList>
    </citation>
    <scope>NUCLEOTIDE SEQUENCE [LARGE SCALE GENOMIC DNA]</scope>
    <source>
        <strain evidence="10">cv. PBC81</strain>
    </source>
</reference>
<dbReference type="OrthoDB" id="311800at2759"/>
<sequence length="270" mass="30785">MDPSDTQFFNRDEETDSQLSFDINKNEDDIMDDNDDMQLQQIPLYSAQFHSGKNLESSFSSVVDANKIEMVPRDTQIFNRNEETDSQLSFDINKNENEDDIMDDNDDIQLQQILFYSAQFHLGKNLESSSSNVAGKKIVELPHSFFYGSIGKLNSIRVEGESSCTYCDICEDVFPPNTLIQGNSCQHLYCVECIQKYIAKKINDDIHEVKCPIVNCKRTVDLELLLPYDVLDRVENANREAKVLASSYIMDCPYEDCTGNLVDDGKGYLI</sequence>
<dbReference type="EMBL" id="MLFT02000006">
    <property type="protein sequence ID" value="PHT44416.1"/>
    <property type="molecule type" value="Genomic_DNA"/>
</dbReference>
<dbReference type="AlphaFoldDB" id="A0A2G2WGN7"/>
<comment type="function">
    <text evidence="1">Might act as an E3 ubiquitin-protein ligase, or as part of E3 complex, which accepts ubiquitin from specific E2 ubiquitin-conjugating enzymes and then transfers it to substrates.</text>
</comment>
<dbReference type="PROSITE" id="PS00518">
    <property type="entry name" value="ZF_RING_1"/>
    <property type="match status" value="1"/>
</dbReference>
<keyword evidence="3" id="KW-0479">Metal-binding</keyword>
<dbReference type="PROSITE" id="PS50089">
    <property type="entry name" value="ZF_RING_2"/>
    <property type="match status" value="1"/>
</dbReference>
<keyword evidence="4 6" id="KW-0863">Zinc-finger</keyword>
<dbReference type="Proteomes" id="UP000224567">
    <property type="component" value="Unassembled WGS sequence"/>
</dbReference>
<gene>
    <name evidence="9" type="ORF">CQW23_13574</name>
</gene>
<name>A0A2G2WGN7_CAPBA</name>
<evidence type="ECO:0000259" key="8">
    <source>
        <dbReference type="PROSITE" id="PS50089"/>
    </source>
</evidence>
<dbReference type="PANTHER" id="PTHR11685">
    <property type="entry name" value="RBR FAMILY RING FINGER AND IBR DOMAIN-CONTAINING"/>
    <property type="match status" value="1"/>
</dbReference>
<evidence type="ECO:0000256" key="6">
    <source>
        <dbReference type="PROSITE-ProRule" id="PRU00175"/>
    </source>
</evidence>
<dbReference type="GO" id="GO:0004842">
    <property type="term" value="F:ubiquitin-protein transferase activity"/>
    <property type="evidence" value="ECO:0007669"/>
    <property type="project" value="InterPro"/>
</dbReference>
<evidence type="ECO:0000313" key="9">
    <source>
        <dbReference type="EMBL" id="PHT44416.1"/>
    </source>
</evidence>
<evidence type="ECO:0000256" key="7">
    <source>
        <dbReference type="SAM" id="MobiDB-lite"/>
    </source>
</evidence>
<dbReference type="InterPro" id="IPR001841">
    <property type="entry name" value="Znf_RING"/>
</dbReference>
<dbReference type="InterPro" id="IPR013083">
    <property type="entry name" value="Znf_RING/FYVE/PHD"/>
</dbReference>
<dbReference type="InterPro" id="IPR017907">
    <property type="entry name" value="Znf_RING_CS"/>
</dbReference>
<evidence type="ECO:0000256" key="1">
    <source>
        <dbReference type="ARBA" id="ARBA00003976"/>
    </source>
</evidence>
<accession>A0A2G2WGN7</accession>
<evidence type="ECO:0000256" key="4">
    <source>
        <dbReference type="ARBA" id="ARBA00022771"/>
    </source>
</evidence>
<feature type="domain" description="RING-type" evidence="8">
    <location>
        <begin position="167"/>
        <end position="215"/>
    </location>
</feature>
<dbReference type="Gene3D" id="3.30.40.10">
    <property type="entry name" value="Zinc/RING finger domain, C3HC4 (zinc finger)"/>
    <property type="match status" value="1"/>
</dbReference>
<dbReference type="GO" id="GO:0008270">
    <property type="term" value="F:zinc ion binding"/>
    <property type="evidence" value="ECO:0007669"/>
    <property type="project" value="UniProtKB-KW"/>
</dbReference>
<evidence type="ECO:0000313" key="10">
    <source>
        <dbReference type="Proteomes" id="UP000224567"/>
    </source>
</evidence>
<keyword evidence="5" id="KW-0862">Zinc</keyword>
<evidence type="ECO:0000256" key="5">
    <source>
        <dbReference type="ARBA" id="ARBA00022833"/>
    </source>
</evidence>